<feature type="transmembrane region" description="Helical" evidence="1">
    <location>
        <begin position="389"/>
        <end position="408"/>
    </location>
</feature>
<dbReference type="EMBL" id="JALIRP010000004">
    <property type="protein sequence ID" value="MCJ8012310.1"/>
    <property type="molecule type" value="Genomic_DNA"/>
</dbReference>
<evidence type="ECO:0000256" key="1">
    <source>
        <dbReference type="SAM" id="Phobius"/>
    </source>
</evidence>
<gene>
    <name evidence="2" type="ORF">MUG84_11250</name>
</gene>
<keyword evidence="3" id="KW-1185">Reference proteome</keyword>
<accession>A0A9X1WQX6</accession>
<feature type="transmembrane region" description="Helical" evidence="1">
    <location>
        <begin position="341"/>
        <end position="364"/>
    </location>
</feature>
<comment type="caution">
    <text evidence="2">The sequence shown here is derived from an EMBL/GenBank/DDBJ whole genome shotgun (WGS) entry which is preliminary data.</text>
</comment>
<dbReference type="AlphaFoldDB" id="A0A9X1WQX6"/>
<dbReference type="RefSeq" id="WP_244725118.1">
    <property type="nucleotide sequence ID" value="NZ_JALIRP010000004.1"/>
</dbReference>
<evidence type="ECO:0000313" key="3">
    <source>
        <dbReference type="Proteomes" id="UP001139347"/>
    </source>
</evidence>
<feature type="transmembrane region" description="Helical" evidence="1">
    <location>
        <begin position="299"/>
        <end position="320"/>
    </location>
</feature>
<protein>
    <submittedName>
        <fullName evidence="2">DUF1349 domain-containing protein</fullName>
    </submittedName>
</protein>
<feature type="transmembrane region" description="Helical" evidence="1">
    <location>
        <begin position="31"/>
        <end position="51"/>
    </location>
</feature>
<keyword evidence="1" id="KW-0472">Membrane</keyword>
<keyword evidence="1" id="KW-1133">Transmembrane helix</keyword>
<feature type="transmembrane region" description="Helical" evidence="1">
    <location>
        <begin position="480"/>
        <end position="501"/>
    </location>
</feature>
<name>A0A9X1WQX6_9BACL</name>
<organism evidence="2 3">
    <name type="scientific">Paenibacillus mangrovi</name>
    <dbReference type="NCBI Taxonomy" id="2931978"/>
    <lineage>
        <taxon>Bacteria</taxon>
        <taxon>Bacillati</taxon>
        <taxon>Bacillota</taxon>
        <taxon>Bacilli</taxon>
        <taxon>Bacillales</taxon>
        <taxon>Paenibacillaceae</taxon>
        <taxon>Paenibacillus</taxon>
    </lineage>
</organism>
<dbReference type="Proteomes" id="UP001139347">
    <property type="component" value="Unassembled WGS sequence"/>
</dbReference>
<reference evidence="2" key="1">
    <citation type="submission" date="2022-04" db="EMBL/GenBank/DDBJ databases">
        <title>Paenibacillus mangrovi sp. nov., a novel endophytic bacterium isolated from bark of Kandelia candel.</title>
        <authorList>
            <person name="Tuo L."/>
        </authorList>
    </citation>
    <scope>NUCLEOTIDE SEQUENCE</scope>
    <source>
        <strain evidence="2">KQZ6P-2</strain>
    </source>
</reference>
<dbReference type="Gene3D" id="2.60.120.200">
    <property type="match status" value="1"/>
</dbReference>
<proteinExistence type="predicted"/>
<feature type="transmembrane region" description="Helical" evidence="1">
    <location>
        <begin position="415"/>
        <end position="435"/>
    </location>
</feature>
<evidence type="ECO:0000313" key="2">
    <source>
        <dbReference type="EMBL" id="MCJ8012310.1"/>
    </source>
</evidence>
<keyword evidence="1" id="KW-0812">Transmembrane</keyword>
<sequence>MTFKQTINTEADGFAKLVRAEWTNFLKNRGLVIGIVSAVLLIMLPGLFISVTSSNGGGSPPILVGPDGEAVTDKFYFVHRSLTRDGSITVRLTSMTGRIKEPPPSGTIGPGPNPVPGMVPWAKAGVMIKDGVRQGAPYVAVMVTAEHGVHMQHNFTHDTASRPGGVLENSPRWLRLTREGDMLIGYESFDGKQWIKIDTVQMDLPDIVQIGMFAASPGDLRFDGVGYAARFSEVTAVFDQVNLHGPWSRDDVGVDIEPDGKTLHHPGRVEESGSRFAVTGVGDIAPQTGTNGNWRIEQFLIGVLFGLIAVIIVAVLFVTTDNRRGLTRNTQPASTRQDRVLAAKAIVLGTVTFVVGLAAVIVTVSLCRQILLSNGIQILPITLFTELRVILGTAALLAVVAIFSLALAALFRRRIVAVIASIAAVVLPYILANVLHPGASQWLLKLTPAAGFAIHQSLTEYPQVIGAYVPQMGYYPLTPWAGFAVLCGYTALAFGLTVFMLQREQLRQVFTRI</sequence>